<feature type="non-terminal residue" evidence="1">
    <location>
        <position position="1"/>
    </location>
</feature>
<evidence type="ECO:0000313" key="2">
    <source>
        <dbReference type="Proteomes" id="UP000335636"/>
    </source>
</evidence>
<protein>
    <submittedName>
        <fullName evidence="1">Uncharacterized protein</fullName>
    </submittedName>
</protein>
<sequence>SSLPDICTGPRTTTYANTKHELGCLLKCWFIRTPHEAIHEVTGSHCTILLSGD</sequence>
<feature type="non-terminal residue" evidence="1">
    <location>
        <position position="53"/>
    </location>
</feature>
<organism evidence="1 2">
    <name type="scientific">Marmota monax</name>
    <name type="common">Woodchuck</name>
    <dbReference type="NCBI Taxonomy" id="9995"/>
    <lineage>
        <taxon>Eukaryota</taxon>
        <taxon>Metazoa</taxon>
        <taxon>Chordata</taxon>
        <taxon>Craniata</taxon>
        <taxon>Vertebrata</taxon>
        <taxon>Euteleostomi</taxon>
        <taxon>Mammalia</taxon>
        <taxon>Eutheria</taxon>
        <taxon>Euarchontoglires</taxon>
        <taxon>Glires</taxon>
        <taxon>Rodentia</taxon>
        <taxon>Sciuromorpha</taxon>
        <taxon>Sciuridae</taxon>
        <taxon>Xerinae</taxon>
        <taxon>Marmotini</taxon>
        <taxon>Marmota</taxon>
    </lineage>
</organism>
<gene>
    <name evidence="1" type="ORF">MONAX_5E009578</name>
</gene>
<accession>A0A5E4CE22</accession>
<dbReference type="EMBL" id="CABDUW010001262">
    <property type="protein sequence ID" value="VTJ80078.1"/>
    <property type="molecule type" value="Genomic_DNA"/>
</dbReference>
<comment type="caution">
    <text evidence="1">The sequence shown here is derived from an EMBL/GenBank/DDBJ whole genome shotgun (WGS) entry which is preliminary data.</text>
</comment>
<dbReference type="AlphaFoldDB" id="A0A5E4CE22"/>
<name>A0A5E4CE22_MARMO</name>
<dbReference type="Proteomes" id="UP000335636">
    <property type="component" value="Unassembled WGS sequence"/>
</dbReference>
<reference evidence="1" key="1">
    <citation type="submission" date="2019-04" db="EMBL/GenBank/DDBJ databases">
        <authorList>
            <person name="Alioto T."/>
            <person name="Alioto T."/>
        </authorList>
    </citation>
    <scope>NUCLEOTIDE SEQUENCE [LARGE SCALE GENOMIC DNA]</scope>
</reference>
<proteinExistence type="predicted"/>
<evidence type="ECO:0000313" key="1">
    <source>
        <dbReference type="EMBL" id="VTJ80078.1"/>
    </source>
</evidence>
<keyword evidence="2" id="KW-1185">Reference proteome</keyword>